<dbReference type="Gene3D" id="3.40.50.720">
    <property type="entry name" value="NAD(P)-binding Rossmann-like Domain"/>
    <property type="match status" value="1"/>
</dbReference>
<organism evidence="3 4">
    <name type="scientific">Haemaphysalis longicornis</name>
    <name type="common">Bush tick</name>
    <dbReference type="NCBI Taxonomy" id="44386"/>
    <lineage>
        <taxon>Eukaryota</taxon>
        <taxon>Metazoa</taxon>
        <taxon>Ecdysozoa</taxon>
        <taxon>Arthropoda</taxon>
        <taxon>Chelicerata</taxon>
        <taxon>Arachnida</taxon>
        <taxon>Acari</taxon>
        <taxon>Parasitiformes</taxon>
        <taxon>Ixodida</taxon>
        <taxon>Ixodoidea</taxon>
        <taxon>Ixodidae</taxon>
        <taxon>Haemaphysalinae</taxon>
        <taxon>Haemaphysalis</taxon>
    </lineage>
</organism>
<dbReference type="SUPFAM" id="SSF51735">
    <property type="entry name" value="NAD(P)-binding Rossmann-fold domains"/>
    <property type="match status" value="1"/>
</dbReference>
<dbReference type="CDD" id="cd05327">
    <property type="entry name" value="retinol-DH_like_SDR_c_like"/>
    <property type="match status" value="1"/>
</dbReference>
<dbReference type="Proteomes" id="UP000821853">
    <property type="component" value="Chromosome 5"/>
</dbReference>
<dbReference type="OrthoDB" id="191139at2759"/>
<evidence type="ECO:0000313" key="3">
    <source>
        <dbReference type="EMBL" id="KAH9376009.1"/>
    </source>
</evidence>
<keyword evidence="1" id="KW-0560">Oxidoreductase</keyword>
<protein>
    <recommendedName>
        <fullName evidence="5">Dehydrogenase with different specificities related to short-chain alcohol dehydrogenase</fullName>
    </recommendedName>
</protein>
<dbReference type="PANTHER" id="PTHR43157">
    <property type="entry name" value="PHOSPHATIDYLINOSITOL-GLYCAN BIOSYNTHESIS CLASS F PROTEIN-RELATED"/>
    <property type="match status" value="1"/>
</dbReference>
<keyword evidence="4" id="KW-1185">Reference proteome</keyword>
<evidence type="ECO:0000256" key="1">
    <source>
        <dbReference type="ARBA" id="ARBA00023002"/>
    </source>
</evidence>
<gene>
    <name evidence="3" type="ORF">HPB48_012232</name>
</gene>
<dbReference type="InterPro" id="IPR036291">
    <property type="entry name" value="NAD(P)-bd_dom_sf"/>
</dbReference>
<dbReference type="Pfam" id="PF00106">
    <property type="entry name" value="adh_short"/>
    <property type="match status" value="1"/>
</dbReference>
<evidence type="ECO:0008006" key="5">
    <source>
        <dbReference type="Google" id="ProtNLM"/>
    </source>
</evidence>
<sequence>MASEDDDPGMFEVFTWPWKMLVLSLRLTIIFCLLSFGVWLYCRLTNRRCKCTTRLDGKTALVTGGSTGIGYETARALASRGARVIFTCRNMEVGRKALAAMTEASGNGDVVLKHLDLCSFGSVRRLAQDIIDTEPRLDILVNNAGRSAPPERTLTSDGFETTIQSNHLGPALFTALLLDLLRRSAPSRVVFVSSMVHAWSKLDVDDAFLQRRYSNSRVYGLSKLYNIYFARELSDKLRGQEVTVNVLHPGLVKSRFFRETPTTYFGKFLRYVIVPLFAKSPQEGAQTSIHLCLSPDLAHTSGRYFMECQETRPAAHAVDPVLQRRAWDITEQALEMRIAE</sequence>
<evidence type="ECO:0000256" key="2">
    <source>
        <dbReference type="SAM" id="Phobius"/>
    </source>
</evidence>
<dbReference type="PRINTS" id="PR00081">
    <property type="entry name" value="GDHRDH"/>
</dbReference>
<proteinExistence type="predicted"/>
<feature type="transmembrane region" description="Helical" evidence="2">
    <location>
        <begin position="20"/>
        <end position="42"/>
    </location>
</feature>
<keyword evidence="2" id="KW-0812">Transmembrane</keyword>
<dbReference type="VEuPathDB" id="VectorBase:HLOH_052014"/>
<keyword evidence="2" id="KW-0472">Membrane</keyword>
<dbReference type="PANTHER" id="PTHR43157:SF31">
    <property type="entry name" value="PHOSPHATIDYLINOSITOL-GLYCAN BIOSYNTHESIS CLASS F PROTEIN"/>
    <property type="match status" value="1"/>
</dbReference>
<dbReference type="AlphaFoldDB" id="A0A9J6GM28"/>
<reference evidence="3 4" key="1">
    <citation type="journal article" date="2020" name="Cell">
        <title>Large-Scale Comparative Analyses of Tick Genomes Elucidate Their Genetic Diversity and Vector Capacities.</title>
        <authorList>
            <consortium name="Tick Genome and Microbiome Consortium (TIGMIC)"/>
            <person name="Jia N."/>
            <person name="Wang J."/>
            <person name="Shi W."/>
            <person name="Du L."/>
            <person name="Sun Y."/>
            <person name="Zhan W."/>
            <person name="Jiang J.F."/>
            <person name="Wang Q."/>
            <person name="Zhang B."/>
            <person name="Ji P."/>
            <person name="Bell-Sakyi L."/>
            <person name="Cui X.M."/>
            <person name="Yuan T.T."/>
            <person name="Jiang B.G."/>
            <person name="Yang W.F."/>
            <person name="Lam T.T."/>
            <person name="Chang Q.C."/>
            <person name="Ding S.J."/>
            <person name="Wang X.J."/>
            <person name="Zhu J.G."/>
            <person name="Ruan X.D."/>
            <person name="Zhao L."/>
            <person name="Wei J.T."/>
            <person name="Ye R.Z."/>
            <person name="Que T.C."/>
            <person name="Du C.H."/>
            <person name="Zhou Y.H."/>
            <person name="Cheng J.X."/>
            <person name="Dai P.F."/>
            <person name="Guo W.B."/>
            <person name="Han X.H."/>
            <person name="Huang E.J."/>
            <person name="Li L.F."/>
            <person name="Wei W."/>
            <person name="Gao Y.C."/>
            <person name="Liu J.Z."/>
            <person name="Shao H.Z."/>
            <person name="Wang X."/>
            <person name="Wang C.C."/>
            <person name="Yang T.C."/>
            <person name="Huo Q.B."/>
            <person name="Li W."/>
            <person name="Chen H.Y."/>
            <person name="Chen S.E."/>
            <person name="Zhou L.G."/>
            <person name="Ni X.B."/>
            <person name="Tian J.H."/>
            <person name="Sheng Y."/>
            <person name="Liu T."/>
            <person name="Pan Y.S."/>
            <person name="Xia L.Y."/>
            <person name="Li J."/>
            <person name="Zhao F."/>
            <person name="Cao W.C."/>
        </authorList>
    </citation>
    <scope>NUCLEOTIDE SEQUENCE [LARGE SCALE GENOMIC DNA]</scope>
    <source>
        <strain evidence="3">HaeL-2018</strain>
    </source>
</reference>
<comment type="caution">
    <text evidence="3">The sequence shown here is derived from an EMBL/GenBank/DDBJ whole genome shotgun (WGS) entry which is preliminary data.</text>
</comment>
<dbReference type="EMBL" id="JABSTR010000007">
    <property type="protein sequence ID" value="KAH9376009.1"/>
    <property type="molecule type" value="Genomic_DNA"/>
</dbReference>
<name>A0A9J6GM28_HAELO</name>
<evidence type="ECO:0000313" key="4">
    <source>
        <dbReference type="Proteomes" id="UP000821853"/>
    </source>
</evidence>
<dbReference type="InterPro" id="IPR002347">
    <property type="entry name" value="SDR_fam"/>
</dbReference>
<dbReference type="GO" id="GO:0016491">
    <property type="term" value="F:oxidoreductase activity"/>
    <property type="evidence" value="ECO:0007669"/>
    <property type="project" value="UniProtKB-KW"/>
</dbReference>
<dbReference type="OMA" id="QTTSMLR"/>
<accession>A0A9J6GM28</accession>
<keyword evidence="2" id="KW-1133">Transmembrane helix</keyword>